<organism evidence="10 11">
    <name type="scientific">Symmachiella dynata</name>
    <dbReference type="NCBI Taxonomy" id="2527995"/>
    <lineage>
        <taxon>Bacteria</taxon>
        <taxon>Pseudomonadati</taxon>
        <taxon>Planctomycetota</taxon>
        <taxon>Planctomycetia</taxon>
        <taxon>Planctomycetales</taxon>
        <taxon>Planctomycetaceae</taxon>
        <taxon>Symmachiella</taxon>
    </lineage>
</organism>
<comment type="function">
    <text evidence="7">Catalyzes the transfer of the enolpyruvyl moiety of phosphoenolpyruvate (PEP) to the 5-hydroxyl of shikimate-3-phosphate (S3P) to produce enolpyruvyl shikimate-3-phosphate and inorganic phosphate.</text>
</comment>
<evidence type="ECO:0000256" key="6">
    <source>
        <dbReference type="ARBA" id="ARBA00044633"/>
    </source>
</evidence>
<dbReference type="GO" id="GO:0009073">
    <property type="term" value="P:aromatic amino acid family biosynthetic process"/>
    <property type="evidence" value="ECO:0007669"/>
    <property type="project" value="UniProtKB-KW"/>
</dbReference>
<dbReference type="CDD" id="cd01556">
    <property type="entry name" value="EPSP_synthase"/>
    <property type="match status" value="1"/>
</dbReference>
<dbReference type="GO" id="GO:0008652">
    <property type="term" value="P:amino acid biosynthetic process"/>
    <property type="evidence" value="ECO:0007669"/>
    <property type="project" value="UniProtKB-KW"/>
</dbReference>
<feature type="binding site" evidence="7">
    <location>
        <position position="29"/>
    </location>
    <ligand>
        <name>3-phosphoshikimate</name>
        <dbReference type="ChEBI" id="CHEBI:145989"/>
    </ligand>
</feature>
<dbReference type="Proteomes" id="UP000319383">
    <property type="component" value="Chromosome"/>
</dbReference>
<evidence type="ECO:0000256" key="1">
    <source>
        <dbReference type="ARBA" id="ARBA00004811"/>
    </source>
</evidence>
<evidence type="ECO:0000256" key="2">
    <source>
        <dbReference type="ARBA" id="ARBA00009948"/>
    </source>
</evidence>
<feature type="binding site" evidence="7">
    <location>
        <position position="410"/>
    </location>
    <ligand>
        <name>phosphoenolpyruvate</name>
        <dbReference type="ChEBI" id="CHEBI:58702"/>
    </ligand>
</feature>
<proteinExistence type="inferred from homology"/>
<reference evidence="10 11" key="1">
    <citation type="submission" date="2019-02" db="EMBL/GenBank/DDBJ databases">
        <title>Deep-cultivation of Planctomycetes and their phenomic and genomic characterization uncovers novel biology.</title>
        <authorList>
            <person name="Wiegand S."/>
            <person name="Jogler M."/>
            <person name="Boedeker C."/>
            <person name="Pinto D."/>
            <person name="Vollmers J."/>
            <person name="Rivas-Marin E."/>
            <person name="Kohn T."/>
            <person name="Peeters S.H."/>
            <person name="Heuer A."/>
            <person name="Rast P."/>
            <person name="Oberbeckmann S."/>
            <person name="Bunk B."/>
            <person name="Jeske O."/>
            <person name="Meyerdierks A."/>
            <person name="Storesund J.E."/>
            <person name="Kallscheuer N."/>
            <person name="Luecker S."/>
            <person name="Lage O.M."/>
            <person name="Pohl T."/>
            <person name="Merkel B.J."/>
            <person name="Hornburger P."/>
            <person name="Mueller R.-W."/>
            <person name="Bruemmer F."/>
            <person name="Labrenz M."/>
            <person name="Spormann A.M."/>
            <person name="Op den Camp H."/>
            <person name="Overmann J."/>
            <person name="Amann R."/>
            <person name="Jetten M.S.M."/>
            <person name="Mascher T."/>
            <person name="Medema M.H."/>
            <person name="Devos D.P."/>
            <person name="Kaster A.-K."/>
            <person name="Ovreas L."/>
            <person name="Rohde M."/>
            <person name="Galperin M.Y."/>
            <person name="Jogler C."/>
        </authorList>
    </citation>
    <scope>NUCLEOTIDE SEQUENCE [LARGE SCALE GENOMIC DNA]</scope>
    <source>
        <strain evidence="10 11">Mal52</strain>
    </source>
</reference>
<dbReference type="InterPro" id="IPR006264">
    <property type="entry name" value="EPSP_synthase"/>
</dbReference>
<dbReference type="InterPro" id="IPR013792">
    <property type="entry name" value="RNA3'P_cycl/enolpyr_Trfase_a/b"/>
</dbReference>
<dbReference type="AlphaFoldDB" id="A0A517ZWU9"/>
<comment type="subunit">
    <text evidence="7">Monomer.</text>
</comment>
<dbReference type="InterPro" id="IPR023193">
    <property type="entry name" value="EPSP_synthase_CS"/>
</dbReference>
<evidence type="ECO:0000256" key="4">
    <source>
        <dbReference type="ARBA" id="ARBA00022679"/>
    </source>
</evidence>
<feature type="binding site" evidence="7">
    <location>
        <position position="173"/>
    </location>
    <ligand>
        <name>phosphoenolpyruvate</name>
        <dbReference type="ChEBI" id="CHEBI:58702"/>
    </ligand>
</feature>
<comment type="catalytic activity">
    <reaction evidence="6">
        <text>3-phosphoshikimate + phosphoenolpyruvate = 5-O-(1-carboxyvinyl)-3-phosphoshikimate + phosphate</text>
        <dbReference type="Rhea" id="RHEA:21256"/>
        <dbReference type="ChEBI" id="CHEBI:43474"/>
        <dbReference type="ChEBI" id="CHEBI:57701"/>
        <dbReference type="ChEBI" id="CHEBI:58702"/>
        <dbReference type="ChEBI" id="CHEBI:145989"/>
        <dbReference type="EC" id="2.5.1.19"/>
    </reaction>
    <physiologicalReaction direction="left-to-right" evidence="6">
        <dbReference type="Rhea" id="RHEA:21257"/>
    </physiologicalReaction>
</comment>
<feature type="binding site" evidence="7">
    <location>
        <position position="171"/>
    </location>
    <ligand>
        <name>3-phosphoshikimate</name>
        <dbReference type="ChEBI" id="CHEBI:145989"/>
    </ligand>
</feature>
<name>A0A517ZWU9_9PLAN</name>
<feature type="binding site" evidence="7">
    <location>
        <position position="24"/>
    </location>
    <ligand>
        <name>3-phosphoshikimate</name>
        <dbReference type="ChEBI" id="CHEBI:145989"/>
    </ligand>
</feature>
<dbReference type="InterPro" id="IPR001986">
    <property type="entry name" value="Enolpyruvate_Tfrase_dom"/>
</dbReference>
<feature type="binding site" evidence="7">
    <location>
        <position position="313"/>
    </location>
    <ligand>
        <name>3-phosphoshikimate</name>
        <dbReference type="ChEBI" id="CHEBI:145989"/>
    </ligand>
</feature>
<dbReference type="PROSITE" id="PS00885">
    <property type="entry name" value="EPSP_SYNTHASE_2"/>
    <property type="match status" value="1"/>
</dbReference>
<dbReference type="GO" id="GO:0003866">
    <property type="term" value="F:3-phosphoshikimate 1-carboxyvinyltransferase activity"/>
    <property type="evidence" value="ECO:0007669"/>
    <property type="project" value="UniProtKB-UniRule"/>
</dbReference>
<comment type="subcellular location">
    <subcellularLocation>
        <location evidence="7">Cytoplasm</location>
    </subcellularLocation>
</comment>
<comment type="similarity">
    <text evidence="2 7">Belongs to the EPSP synthase family.</text>
</comment>
<feature type="binding site" evidence="7">
    <location>
        <position position="344"/>
    </location>
    <ligand>
        <name>phosphoenolpyruvate</name>
        <dbReference type="ChEBI" id="CHEBI:58702"/>
    </ligand>
</feature>
<dbReference type="RefSeq" id="WP_145379506.1">
    <property type="nucleotide sequence ID" value="NZ_CP036276.1"/>
</dbReference>
<keyword evidence="11" id="KW-1185">Reference proteome</keyword>
<dbReference type="GO" id="GO:0005737">
    <property type="term" value="C:cytoplasm"/>
    <property type="evidence" value="ECO:0007669"/>
    <property type="project" value="UniProtKB-SubCell"/>
</dbReference>
<keyword evidence="4 7" id="KW-0808">Transferase</keyword>
<feature type="binding site" evidence="7">
    <location>
        <position position="25"/>
    </location>
    <ligand>
        <name>3-phosphoshikimate</name>
        <dbReference type="ChEBI" id="CHEBI:145989"/>
    </ligand>
</feature>
<evidence type="ECO:0000256" key="5">
    <source>
        <dbReference type="ARBA" id="ARBA00023141"/>
    </source>
</evidence>
<sequence>MSDPLPISPVTQPLSGTVRPPGSKSLTNRALIVAALADGGSELTGVLDSQDTQVMLESLARLGFNVQHDQSLARVSIKGCGGTVPAGGAELWLENSGTSIRFLTALCAAGQGEYRLDGSTRMRERPIGDLIAALNQLGGHVTSVAGTDCPPVRVVANGLRGGTVDVPGSISSQFLSAVLMAAPTAANRVDIQVAGTLVSVPYVEMTLAVMRQFGVEVEYDSYRRFSIEPQRYAPTRYAIEPDASAASYFFAAAAVTGGEITVEGLTRDALQGDVGFVDALAEMGCTVIDGSDSITVRGGPLRGIDIDMNAISDTAQTLAAIAPFAEGPTRIRNVAHMRHKETDRISALVIELRRLGARVDEFDDGLMIYPGPLNPATIETYDDHRMAMSFAITGLKSPGIQIADPGCTAKTYPRFFEDLAQLTDAS</sequence>
<feature type="binding site" evidence="7">
    <location>
        <position position="172"/>
    </location>
    <ligand>
        <name>3-phosphoshikimate</name>
        <dbReference type="ChEBI" id="CHEBI:145989"/>
    </ligand>
</feature>
<dbReference type="PIRSF" id="PIRSF000505">
    <property type="entry name" value="EPSPS"/>
    <property type="match status" value="1"/>
</dbReference>
<feature type="binding site" evidence="7">
    <location>
        <position position="97"/>
    </location>
    <ligand>
        <name>phosphoenolpyruvate</name>
        <dbReference type="ChEBI" id="CHEBI:58702"/>
    </ligand>
</feature>
<feature type="binding site" evidence="7">
    <location>
        <position position="173"/>
    </location>
    <ligand>
        <name>3-phosphoshikimate</name>
        <dbReference type="ChEBI" id="CHEBI:145989"/>
    </ligand>
</feature>
<dbReference type="NCBIfam" id="TIGR01356">
    <property type="entry name" value="aroA"/>
    <property type="match status" value="1"/>
</dbReference>
<feature type="region of interest" description="Disordered" evidence="8">
    <location>
        <begin position="1"/>
        <end position="22"/>
    </location>
</feature>
<evidence type="ECO:0000313" key="11">
    <source>
        <dbReference type="Proteomes" id="UP000319383"/>
    </source>
</evidence>
<keyword evidence="3 7" id="KW-0028">Amino-acid biosynthesis</keyword>
<dbReference type="UniPathway" id="UPA00053">
    <property type="reaction ID" value="UER00089"/>
</dbReference>
<dbReference type="Pfam" id="PF00275">
    <property type="entry name" value="EPSP_synthase"/>
    <property type="match status" value="1"/>
</dbReference>
<protein>
    <recommendedName>
        <fullName evidence="7">3-phosphoshikimate 1-carboxyvinyltransferase</fullName>
        <ecNumber evidence="7">2.5.1.19</ecNumber>
    </recommendedName>
    <alternativeName>
        <fullName evidence="7">5-enolpyruvylshikimate-3-phosphate synthase</fullName>
        <shortName evidence="7">EPSP synthase</shortName>
        <shortName evidence="7">EPSPS</shortName>
    </alternativeName>
</protein>
<dbReference type="KEGG" id="sdyn:Mal52_54580"/>
<dbReference type="EC" id="2.5.1.19" evidence="7"/>
<feature type="binding site" evidence="7">
    <location>
        <position position="24"/>
    </location>
    <ligand>
        <name>phosphoenolpyruvate</name>
        <dbReference type="ChEBI" id="CHEBI:58702"/>
    </ligand>
</feature>
<dbReference type="PANTHER" id="PTHR21090:SF5">
    <property type="entry name" value="PENTAFUNCTIONAL AROM POLYPEPTIDE"/>
    <property type="match status" value="1"/>
</dbReference>
<evidence type="ECO:0000259" key="9">
    <source>
        <dbReference type="Pfam" id="PF00275"/>
    </source>
</evidence>
<keyword evidence="7" id="KW-0963">Cytoplasm</keyword>
<dbReference type="InterPro" id="IPR036968">
    <property type="entry name" value="Enolpyruvate_Tfrase_sf"/>
</dbReference>
<feature type="binding site" evidence="7">
    <location>
        <position position="385"/>
    </location>
    <ligand>
        <name>phosphoenolpyruvate</name>
        <dbReference type="ChEBI" id="CHEBI:58702"/>
    </ligand>
</feature>
<dbReference type="SUPFAM" id="SSF55205">
    <property type="entry name" value="EPT/RTPC-like"/>
    <property type="match status" value="1"/>
</dbReference>
<dbReference type="EMBL" id="CP036276">
    <property type="protein sequence ID" value="QDU46930.1"/>
    <property type="molecule type" value="Genomic_DNA"/>
</dbReference>
<evidence type="ECO:0000256" key="8">
    <source>
        <dbReference type="SAM" id="MobiDB-lite"/>
    </source>
</evidence>
<evidence type="ECO:0000256" key="3">
    <source>
        <dbReference type="ARBA" id="ARBA00022605"/>
    </source>
</evidence>
<dbReference type="PANTHER" id="PTHR21090">
    <property type="entry name" value="AROM/DEHYDROQUINATE SYNTHASE"/>
    <property type="match status" value="1"/>
</dbReference>
<feature type="domain" description="Enolpyruvate transferase" evidence="9">
    <location>
        <begin position="12"/>
        <end position="419"/>
    </location>
</feature>
<dbReference type="HAMAP" id="MF_00210">
    <property type="entry name" value="EPSP_synth"/>
    <property type="match status" value="1"/>
</dbReference>
<dbReference type="GO" id="GO:0009423">
    <property type="term" value="P:chorismate biosynthetic process"/>
    <property type="evidence" value="ECO:0007669"/>
    <property type="project" value="UniProtKB-UniRule"/>
</dbReference>
<accession>A0A517ZWU9</accession>
<keyword evidence="5 7" id="KW-0057">Aromatic amino acid biosynthesis</keyword>
<evidence type="ECO:0000313" key="10">
    <source>
        <dbReference type="EMBL" id="QDU46930.1"/>
    </source>
</evidence>
<feature type="binding site" evidence="7">
    <location>
        <position position="340"/>
    </location>
    <ligand>
        <name>3-phosphoshikimate</name>
        <dbReference type="ChEBI" id="CHEBI:145989"/>
    </ligand>
</feature>
<feature type="binding site" evidence="7">
    <location>
        <position position="199"/>
    </location>
    <ligand>
        <name>3-phosphoshikimate</name>
        <dbReference type="ChEBI" id="CHEBI:145989"/>
    </ligand>
</feature>
<feature type="binding site" evidence="7">
    <location>
        <position position="125"/>
    </location>
    <ligand>
        <name>phosphoenolpyruvate</name>
        <dbReference type="ChEBI" id="CHEBI:58702"/>
    </ligand>
</feature>
<gene>
    <name evidence="7 10" type="primary">aroA</name>
    <name evidence="10" type="ORF">Mal52_54580</name>
</gene>
<feature type="active site" description="Proton acceptor" evidence="7">
    <location>
        <position position="313"/>
    </location>
</feature>
<comment type="caution">
    <text evidence="7">Lacks conserved residue(s) required for the propagation of feature annotation.</text>
</comment>
<dbReference type="Gene3D" id="3.65.10.10">
    <property type="entry name" value="Enolpyruvate transferase domain"/>
    <property type="match status" value="2"/>
</dbReference>
<evidence type="ECO:0000256" key="7">
    <source>
        <dbReference type="HAMAP-Rule" id="MF_00210"/>
    </source>
</evidence>
<comment type="pathway">
    <text evidence="1 7">Metabolic intermediate biosynthesis; chorismate biosynthesis; chorismate from D-erythrose 4-phosphate and phosphoenolpyruvate: step 6/7.</text>
</comment>